<name>A0A2A6EG62_PREIN</name>
<evidence type="ECO:0000313" key="1">
    <source>
        <dbReference type="EMBL" id="PDP60470.1"/>
    </source>
</evidence>
<gene>
    <name evidence="1" type="ORF">CLI71_05375</name>
</gene>
<protein>
    <submittedName>
        <fullName evidence="1">Uncharacterized protein</fullName>
    </submittedName>
</protein>
<proteinExistence type="predicted"/>
<sequence>MQCKTAAFASYLGYIYVEIVCKIRRKTLILPYKQAVFVAQYYPISVQQLAFQRLKVARKKSENLQKLLPWCRKVPVISELRFWKLTIRELI</sequence>
<reference evidence="1 2" key="1">
    <citation type="submission" date="2017-09" db="EMBL/GenBank/DDBJ databases">
        <title>Phase variable restriction modification systems are present in the genome sequences of periodontal pathogens Prevotella intermedia, Tannerella forsythia and Porphyromonas gingivalis.</title>
        <authorList>
            <person name="Haigh R.D."/>
            <person name="Crawford L."/>
            <person name="Ralph J."/>
            <person name="Wanford J."/>
            <person name="Vartoukian S.R."/>
            <person name="Hijazib K."/>
            <person name="Wade W."/>
            <person name="Oggioni M.R."/>
        </authorList>
    </citation>
    <scope>NUCLEOTIDE SEQUENCE [LARGE SCALE GENOMIC DNA]</scope>
    <source>
        <strain evidence="1 2">WW2834</strain>
    </source>
</reference>
<evidence type="ECO:0000313" key="2">
    <source>
        <dbReference type="Proteomes" id="UP000219058"/>
    </source>
</evidence>
<comment type="caution">
    <text evidence="1">The sequence shown here is derived from an EMBL/GenBank/DDBJ whole genome shotgun (WGS) entry which is preliminary data.</text>
</comment>
<dbReference type="Proteomes" id="UP000219058">
    <property type="component" value="Unassembled WGS sequence"/>
</dbReference>
<dbReference type="AlphaFoldDB" id="A0A2A6EG62"/>
<dbReference type="EMBL" id="NSLY01000011">
    <property type="protein sequence ID" value="PDP60470.1"/>
    <property type="molecule type" value="Genomic_DNA"/>
</dbReference>
<accession>A0A2A6EG62</accession>
<organism evidence="1 2">
    <name type="scientific">Prevotella intermedia</name>
    <dbReference type="NCBI Taxonomy" id="28131"/>
    <lineage>
        <taxon>Bacteria</taxon>
        <taxon>Pseudomonadati</taxon>
        <taxon>Bacteroidota</taxon>
        <taxon>Bacteroidia</taxon>
        <taxon>Bacteroidales</taxon>
        <taxon>Prevotellaceae</taxon>
        <taxon>Prevotella</taxon>
    </lineage>
</organism>